<accession>A0A1G2R4Y4</accession>
<dbReference type="GO" id="GO:0003735">
    <property type="term" value="F:structural constituent of ribosome"/>
    <property type="evidence" value="ECO:0007669"/>
    <property type="project" value="InterPro"/>
</dbReference>
<keyword evidence="4 7" id="KW-0689">Ribosomal protein</keyword>
<keyword evidence="3 7" id="KW-0694">RNA-binding</keyword>
<comment type="caution">
    <text evidence="10">The sequence shown here is derived from an EMBL/GenBank/DDBJ whole genome shotgun (WGS) entry which is preliminary data.</text>
</comment>
<dbReference type="PRINTS" id="PR00975">
    <property type="entry name" value="RIBOSOMALS19"/>
</dbReference>
<dbReference type="FunFam" id="3.30.860.10:FF:000001">
    <property type="entry name" value="30S ribosomal protein S19"/>
    <property type="match status" value="1"/>
</dbReference>
<proteinExistence type="inferred from homology"/>
<evidence type="ECO:0000313" key="10">
    <source>
        <dbReference type="EMBL" id="OHA67915.1"/>
    </source>
</evidence>
<dbReference type="PIRSF" id="PIRSF002144">
    <property type="entry name" value="Ribosomal_S19"/>
    <property type="match status" value="1"/>
</dbReference>
<dbReference type="EMBL" id="MHTV01000001">
    <property type="protein sequence ID" value="OHA67915.1"/>
    <property type="molecule type" value="Genomic_DNA"/>
</dbReference>
<dbReference type="GO" id="GO:0006412">
    <property type="term" value="P:translation"/>
    <property type="evidence" value="ECO:0007669"/>
    <property type="project" value="UniProtKB-UniRule"/>
</dbReference>
<evidence type="ECO:0000256" key="1">
    <source>
        <dbReference type="ARBA" id="ARBA00007345"/>
    </source>
</evidence>
<evidence type="ECO:0000256" key="6">
    <source>
        <dbReference type="ARBA" id="ARBA00035163"/>
    </source>
</evidence>
<feature type="region of interest" description="Disordered" evidence="9">
    <location>
        <begin position="84"/>
        <end position="109"/>
    </location>
</feature>
<dbReference type="InterPro" id="IPR002222">
    <property type="entry name" value="Ribosomal_uS19"/>
</dbReference>
<dbReference type="AlphaFoldDB" id="A0A1G2R4Y4"/>
<dbReference type="InterPro" id="IPR020934">
    <property type="entry name" value="Ribosomal_uS19_CS"/>
</dbReference>
<organism evidence="10 11">
    <name type="scientific">Candidatus Wildermuthbacteria bacterium RIFCSPHIGHO2_02_FULL_45_25</name>
    <dbReference type="NCBI Taxonomy" id="1802450"/>
    <lineage>
        <taxon>Bacteria</taxon>
        <taxon>Candidatus Wildermuthiibacteriota</taxon>
    </lineage>
</organism>
<dbReference type="InterPro" id="IPR005732">
    <property type="entry name" value="Ribosomal_uS19_bac-type"/>
</dbReference>
<dbReference type="PANTHER" id="PTHR11880">
    <property type="entry name" value="RIBOSOMAL PROTEIN S19P FAMILY MEMBER"/>
    <property type="match status" value="1"/>
</dbReference>
<evidence type="ECO:0000256" key="7">
    <source>
        <dbReference type="HAMAP-Rule" id="MF_00531"/>
    </source>
</evidence>
<dbReference type="Pfam" id="PF00203">
    <property type="entry name" value="Ribosomal_S19"/>
    <property type="match status" value="1"/>
</dbReference>
<name>A0A1G2R4Y4_9BACT</name>
<dbReference type="GO" id="GO:0015935">
    <property type="term" value="C:small ribosomal subunit"/>
    <property type="evidence" value="ECO:0007669"/>
    <property type="project" value="InterPro"/>
</dbReference>
<keyword evidence="5 7" id="KW-0687">Ribonucleoprotein</keyword>
<evidence type="ECO:0000256" key="8">
    <source>
        <dbReference type="RuleBase" id="RU003485"/>
    </source>
</evidence>
<evidence type="ECO:0000256" key="5">
    <source>
        <dbReference type="ARBA" id="ARBA00023274"/>
    </source>
</evidence>
<dbReference type="PANTHER" id="PTHR11880:SF8">
    <property type="entry name" value="SMALL RIBOSOMAL SUBUNIT PROTEIN US19M"/>
    <property type="match status" value="1"/>
</dbReference>
<comment type="function">
    <text evidence="7">Protein S19 forms a complex with S13 that binds strongly to the 16S ribosomal RNA.</text>
</comment>
<evidence type="ECO:0000256" key="4">
    <source>
        <dbReference type="ARBA" id="ARBA00022980"/>
    </source>
</evidence>
<evidence type="ECO:0000256" key="9">
    <source>
        <dbReference type="SAM" id="MobiDB-lite"/>
    </source>
</evidence>
<reference evidence="10 11" key="1">
    <citation type="journal article" date="2016" name="Nat. Commun.">
        <title>Thousands of microbial genomes shed light on interconnected biogeochemical processes in an aquifer system.</title>
        <authorList>
            <person name="Anantharaman K."/>
            <person name="Brown C.T."/>
            <person name="Hug L.A."/>
            <person name="Sharon I."/>
            <person name="Castelle C.J."/>
            <person name="Probst A.J."/>
            <person name="Thomas B.C."/>
            <person name="Singh A."/>
            <person name="Wilkins M.J."/>
            <person name="Karaoz U."/>
            <person name="Brodie E.L."/>
            <person name="Williams K.H."/>
            <person name="Hubbard S.S."/>
            <person name="Banfield J.F."/>
        </authorList>
    </citation>
    <scope>NUCLEOTIDE SEQUENCE [LARGE SCALE GENOMIC DNA]</scope>
</reference>
<evidence type="ECO:0000256" key="2">
    <source>
        <dbReference type="ARBA" id="ARBA00022730"/>
    </source>
</evidence>
<keyword evidence="2 7" id="KW-0699">rRNA-binding</keyword>
<dbReference type="PROSITE" id="PS00323">
    <property type="entry name" value="RIBOSOMAL_S19"/>
    <property type="match status" value="1"/>
</dbReference>
<dbReference type="Proteomes" id="UP000178092">
    <property type="component" value="Unassembled WGS sequence"/>
</dbReference>
<dbReference type="SUPFAM" id="SSF54570">
    <property type="entry name" value="Ribosomal protein S19"/>
    <property type="match status" value="1"/>
</dbReference>
<sequence>MARSLKKGPYIDERLMKKLSGMKAGDRTIIKTWSRAATITPEMIGFTFGVHNGKLFISVLVVEEMVGHRLGEFSPTTKFVRHGGKMQKEIEKGKPAAPVAAAPAKSAKK</sequence>
<dbReference type="GO" id="GO:0000028">
    <property type="term" value="P:ribosomal small subunit assembly"/>
    <property type="evidence" value="ECO:0007669"/>
    <property type="project" value="TreeGrafter"/>
</dbReference>
<dbReference type="InterPro" id="IPR023575">
    <property type="entry name" value="Ribosomal_uS19_SF"/>
</dbReference>
<dbReference type="HAMAP" id="MF_00531">
    <property type="entry name" value="Ribosomal_uS19"/>
    <property type="match status" value="1"/>
</dbReference>
<protein>
    <recommendedName>
        <fullName evidence="6 7">Small ribosomal subunit protein uS19</fullName>
    </recommendedName>
</protein>
<evidence type="ECO:0000313" key="11">
    <source>
        <dbReference type="Proteomes" id="UP000178092"/>
    </source>
</evidence>
<gene>
    <name evidence="7" type="primary">rpsS</name>
    <name evidence="10" type="ORF">A3C04_04545</name>
</gene>
<dbReference type="GO" id="GO:0005737">
    <property type="term" value="C:cytoplasm"/>
    <property type="evidence" value="ECO:0007669"/>
    <property type="project" value="UniProtKB-ARBA"/>
</dbReference>
<dbReference type="GO" id="GO:0019843">
    <property type="term" value="F:rRNA binding"/>
    <property type="evidence" value="ECO:0007669"/>
    <property type="project" value="UniProtKB-UniRule"/>
</dbReference>
<dbReference type="Gene3D" id="3.30.860.10">
    <property type="entry name" value="30s Ribosomal Protein S19, Chain A"/>
    <property type="match status" value="1"/>
</dbReference>
<dbReference type="NCBIfam" id="TIGR01050">
    <property type="entry name" value="rpsS_bact"/>
    <property type="match status" value="1"/>
</dbReference>
<evidence type="ECO:0000256" key="3">
    <source>
        <dbReference type="ARBA" id="ARBA00022884"/>
    </source>
</evidence>
<comment type="similarity">
    <text evidence="1 7 8">Belongs to the universal ribosomal protein uS19 family.</text>
</comment>
<feature type="compositionally biased region" description="Low complexity" evidence="9">
    <location>
        <begin position="95"/>
        <end position="109"/>
    </location>
</feature>